<gene>
    <name evidence="3" type="ORF">CTheo_6435</name>
</gene>
<evidence type="ECO:0008006" key="5">
    <source>
        <dbReference type="Google" id="ProtNLM"/>
    </source>
</evidence>
<feature type="chain" id="PRO_5024373424" description="GEgh 16 protein" evidence="2">
    <location>
        <begin position="18"/>
        <end position="410"/>
    </location>
</feature>
<evidence type="ECO:0000256" key="1">
    <source>
        <dbReference type="SAM" id="MobiDB-lite"/>
    </source>
</evidence>
<sequence>MYTRIVYLSALISLVAAHGTITAVKGANGITGAGMGIDPSTPRDGTRAKPFQQDTSIIRDREIQSGKVGPCGRTTQKGALDMAAEMEGNMHDWIRKIEKTHAYTSLLPAASSAGIPSATASGEIQMTLHQVNQDGAGPYTCDISADGGNTFQAAQVSKNVPGAFLGLSTATAKDFPLNVQMPSGMQCAGGPNGDACVVRCRNATPAGPFGSCAVVTNANSGGAGAGAATGGAGSNSTTTAGAGTGNTKAAAAASSGQQQQGGLGAGLKKLLGGRALAGPEEFADEDAKNAELESELIEDLYKRTAQVEKKRVIRSRVVGSRSVVRLGVPGVFSFALFAAAICGEPKRGKEDSVYPRLAPEFAGTTPPPAPVSVSMSRDKPCHIPVSSREARKAGDFHAHICPSIRLPGKQ</sequence>
<protein>
    <recommendedName>
        <fullName evidence="5">GEgh 16 protein</fullName>
    </recommendedName>
</protein>
<dbReference type="PANTHER" id="PTHR34618:SF1">
    <property type="entry name" value="SECRETED PROTEIN"/>
    <property type="match status" value="1"/>
</dbReference>
<dbReference type="EMBL" id="SSOP01000195">
    <property type="protein sequence ID" value="KAB5590130.1"/>
    <property type="molecule type" value="Genomic_DNA"/>
</dbReference>
<keyword evidence="4" id="KW-1185">Reference proteome</keyword>
<dbReference type="Proteomes" id="UP000383932">
    <property type="component" value="Unassembled WGS sequence"/>
</dbReference>
<dbReference type="InterPro" id="IPR021476">
    <property type="entry name" value="Egh16-like"/>
</dbReference>
<evidence type="ECO:0000313" key="3">
    <source>
        <dbReference type="EMBL" id="KAB5590130.1"/>
    </source>
</evidence>
<dbReference type="OrthoDB" id="3241054at2759"/>
<proteinExistence type="predicted"/>
<dbReference type="PANTHER" id="PTHR34618">
    <property type="entry name" value="SURFACE PROTEIN MAS1, PUTATIVE-RELATED"/>
    <property type="match status" value="1"/>
</dbReference>
<feature type="region of interest" description="Disordered" evidence="1">
    <location>
        <begin position="360"/>
        <end position="380"/>
    </location>
</feature>
<name>A0A5N5QEF1_9AGAM</name>
<dbReference type="Pfam" id="PF11327">
    <property type="entry name" value="Egh16-like"/>
    <property type="match status" value="1"/>
</dbReference>
<evidence type="ECO:0000313" key="4">
    <source>
        <dbReference type="Proteomes" id="UP000383932"/>
    </source>
</evidence>
<feature type="signal peptide" evidence="2">
    <location>
        <begin position="1"/>
        <end position="17"/>
    </location>
</feature>
<evidence type="ECO:0000256" key="2">
    <source>
        <dbReference type="SAM" id="SignalP"/>
    </source>
</evidence>
<dbReference type="AlphaFoldDB" id="A0A5N5QEF1"/>
<keyword evidence="2" id="KW-0732">Signal</keyword>
<reference evidence="3 4" key="1">
    <citation type="journal article" date="2019" name="Fungal Biol. Biotechnol.">
        <title>Draft genome sequence of fastidious pathogen Ceratobasidium theobromae, which causes vascular-streak dieback in Theobroma cacao.</title>
        <authorList>
            <person name="Ali S.S."/>
            <person name="Asman A."/>
            <person name="Shao J."/>
            <person name="Firmansyah A.P."/>
            <person name="Susilo A.W."/>
            <person name="Rosmana A."/>
            <person name="McMahon P."/>
            <person name="Junaid M."/>
            <person name="Guest D."/>
            <person name="Kheng T.Y."/>
            <person name="Meinhardt L.W."/>
            <person name="Bailey B.A."/>
        </authorList>
    </citation>
    <scope>NUCLEOTIDE SEQUENCE [LARGE SCALE GENOMIC DNA]</scope>
    <source>
        <strain evidence="3 4">CT2</strain>
    </source>
</reference>
<comment type="caution">
    <text evidence="3">The sequence shown here is derived from an EMBL/GenBank/DDBJ whole genome shotgun (WGS) entry which is preliminary data.</text>
</comment>
<accession>A0A5N5QEF1</accession>
<organism evidence="3 4">
    <name type="scientific">Ceratobasidium theobromae</name>
    <dbReference type="NCBI Taxonomy" id="1582974"/>
    <lineage>
        <taxon>Eukaryota</taxon>
        <taxon>Fungi</taxon>
        <taxon>Dikarya</taxon>
        <taxon>Basidiomycota</taxon>
        <taxon>Agaricomycotina</taxon>
        <taxon>Agaricomycetes</taxon>
        <taxon>Cantharellales</taxon>
        <taxon>Ceratobasidiaceae</taxon>
        <taxon>Ceratobasidium</taxon>
    </lineage>
</organism>